<proteinExistence type="inferred from homology"/>
<dbReference type="AlphaFoldDB" id="A0A810PYD6"/>
<dbReference type="SUPFAM" id="SSF56349">
    <property type="entry name" value="DNA breaking-rejoining enzymes"/>
    <property type="match status" value="1"/>
</dbReference>
<dbReference type="PROSITE" id="PS51898">
    <property type="entry name" value="TYR_RECOMBINASE"/>
    <property type="match status" value="1"/>
</dbReference>
<dbReference type="Pfam" id="PF00589">
    <property type="entry name" value="Phage_integrase"/>
    <property type="match status" value="1"/>
</dbReference>
<dbReference type="PANTHER" id="PTHR30629:SF2">
    <property type="entry name" value="PROPHAGE INTEGRASE INTS-RELATED"/>
    <property type="match status" value="1"/>
</dbReference>
<evidence type="ECO:0000256" key="2">
    <source>
        <dbReference type="ARBA" id="ARBA00022908"/>
    </source>
</evidence>
<dbReference type="EMBL" id="AP023415">
    <property type="protein sequence ID" value="BCK79137.1"/>
    <property type="molecule type" value="Genomic_DNA"/>
</dbReference>
<evidence type="ECO:0000259" key="5">
    <source>
        <dbReference type="PROSITE" id="PS51898"/>
    </source>
</evidence>
<dbReference type="InterPro" id="IPR013762">
    <property type="entry name" value="Integrase-like_cat_sf"/>
</dbReference>
<dbReference type="GO" id="GO:0015074">
    <property type="term" value="P:DNA integration"/>
    <property type="evidence" value="ECO:0007669"/>
    <property type="project" value="UniProtKB-KW"/>
</dbReference>
<comment type="similarity">
    <text evidence="1">Belongs to the 'phage' integrase family.</text>
</comment>
<evidence type="ECO:0000256" key="4">
    <source>
        <dbReference type="ARBA" id="ARBA00023172"/>
    </source>
</evidence>
<dbReference type="Gene3D" id="1.10.150.130">
    <property type="match status" value="1"/>
</dbReference>
<dbReference type="InterPro" id="IPR002104">
    <property type="entry name" value="Integrase_catalytic"/>
</dbReference>
<evidence type="ECO:0000256" key="3">
    <source>
        <dbReference type="ARBA" id="ARBA00023125"/>
    </source>
</evidence>
<dbReference type="PANTHER" id="PTHR30629">
    <property type="entry name" value="PROPHAGE INTEGRASE"/>
    <property type="match status" value="1"/>
</dbReference>
<dbReference type="InterPro" id="IPR011010">
    <property type="entry name" value="DNA_brk_join_enz"/>
</dbReference>
<evidence type="ECO:0000313" key="7">
    <source>
        <dbReference type="Proteomes" id="UP000681343"/>
    </source>
</evidence>
<dbReference type="InterPro" id="IPR010998">
    <property type="entry name" value="Integrase_recombinase_N"/>
</dbReference>
<gene>
    <name evidence="6" type="ORF">MM35RIKEN_13290</name>
</gene>
<accession>A0A810PYD6</accession>
<dbReference type="InterPro" id="IPR050808">
    <property type="entry name" value="Phage_Integrase"/>
</dbReference>
<reference evidence="6" key="1">
    <citation type="submission" date="2020-09" db="EMBL/GenBank/DDBJ databases">
        <title>New species isolated from human feces.</title>
        <authorList>
            <person name="Kitahara M."/>
            <person name="Shigeno Y."/>
            <person name="Shime M."/>
            <person name="Matsumoto Y."/>
            <person name="Nakamura S."/>
            <person name="Motooka D."/>
            <person name="Fukuoka S."/>
            <person name="Nishikawa H."/>
            <person name="Benno Y."/>
        </authorList>
    </citation>
    <scope>NUCLEOTIDE SEQUENCE</scope>
    <source>
        <strain evidence="6">MM35</strain>
    </source>
</reference>
<dbReference type="KEGG" id="vfa:MM35RIKEN_13290"/>
<dbReference type="Gene3D" id="1.10.443.10">
    <property type="entry name" value="Intergrase catalytic core"/>
    <property type="match status" value="1"/>
</dbReference>
<evidence type="ECO:0000313" key="6">
    <source>
        <dbReference type="EMBL" id="BCK79137.1"/>
    </source>
</evidence>
<keyword evidence="3" id="KW-0238">DNA-binding</keyword>
<protein>
    <recommendedName>
        <fullName evidence="5">Tyr recombinase domain-containing protein</fullName>
    </recommendedName>
</protein>
<dbReference type="GO" id="GO:0003677">
    <property type="term" value="F:DNA binding"/>
    <property type="evidence" value="ECO:0007669"/>
    <property type="project" value="UniProtKB-KW"/>
</dbReference>
<dbReference type="Proteomes" id="UP000681343">
    <property type="component" value="Chromosome"/>
</dbReference>
<organism evidence="6 7">
    <name type="scientific">Vescimonas fastidiosa</name>
    <dbReference type="NCBI Taxonomy" id="2714353"/>
    <lineage>
        <taxon>Bacteria</taxon>
        <taxon>Bacillati</taxon>
        <taxon>Bacillota</taxon>
        <taxon>Clostridia</taxon>
        <taxon>Eubacteriales</taxon>
        <taxon>Oscillospiraceae</taxon>
        <taxon>Vescimonas</taxon>
    </lineage>
</organism>
<sequence>MMIETRTAGAKGGRICTTDSQKTVSPGTVIHYHANIHKALKYAVKMDLIPFNPADKVERPKKQRYIADYYRQEELERLLEASKDHPYSLLIQMTAFYGLRRSEALGLKWDAIDFERDTITIKHIVTNAKIDGKCEIVCADRAKTKSSLRFLPLVSNIREKLLVLREQQKENRRDGEYLQPFGLQVQDHLGKCNGQYPDSAGHKADRLAHLSSCRKSCTPM</sequence>
<keyword evidence="2" id="KW-0229">DNA integration</keyword>
<keyword evidence="7" id="KW-1185">Reference proteome</keyword>
<name>A0A810PYD6_9FIRM</name>
<evidence type="ECO:0000256" key="1">
    <source>
        <dbReference type="ARBA" id="ARBA00008857"/>
    </source>
</evidence>
<feature type="domain" description="Tyr recombinase" evidence="5">
    <location>
        <begin position="65"/>
        <end position="220"/>
    </location>
</feature>
<keyword evidence="4" id="KW-0233">DNA recombination</keyword>
<dbReference type="GO" id="GO:0006310">
    <property type="term" value="P:DNA recombination"/>
    <property type="evidence" value="ECO:0007669"/>
    <property type="project" value="UniProtKB-KW"/>
</dbReference>